<evidence type="ECO:0000313" key="6">
    <source>
        <dbReference type="EMBL" id="GMS97092.1"/>
    </source>
</evidence>
<organism evidence="6 7">
    <name type="scientific">Pristionchus entomophagus</name>
    <dbReference type="NCBI Taxonomy" id="358040"/>
    <lineage>
        <taxon>Eukaryota</taxon>
        <taxon>Metazoa</taxon>
        <taxon>Ecdysozoa</taxon>
        <taxon>Nematoda</taxon>
        <taxon>Chromadorea</taxon>
        <taxon>Rhabditida</taxon>
        <taxon>Rhabditina</taxon>
        <taxon>Diplogasteromorpha</taxon>
        <taxon>Diplogasteroidea</taxon>
        <taxon>Neodiplogasteridae</taxon>
        <taxon>Pristionchus</taxon>
    </lineage>
</organism>
<dbReference type="GO" id="GO:0005524">
    <property type="term" value="F:ATP binding"/>
    <property type="evidence" value="ECO:0007669"/>
    <property type="project" value="UniProtKB-KW"/>
</dbReference>
<dbReference type="InterPro" id="IPR041679">
    <property type="entry name" value="DNA2/NAM7-like_C"/>
</dbReference>
<dbReference type="AlphaFoldDB" id="A0AAV5TRM3"/>
<keyword evidence="4" id="KW-0067">ATP-binding</keyword>
<evidence type="ECO:0000256" key="4">
    <source>
        <dbReference type="ARBA" id="ARBA00022840"/>
    </source>
</evidence>
<keyword evidence="3" id="KW-0347">Helicase</keyword>
<dbReference type="InterPro" id="IPR050534">
    <property type="entry name" value="Coronavir_polyprotein_1ab"/>
</dbReference>
<dbReference type="GO" id="GO:0016787">
    <property type="term" value="F:hydrolase activity"/>
    <property type="evidence" value="ECO:0007669"/>
    <property type="project" value="UniProtKB-KW"/>
</dbReference>
<reference evidence="6" key="1">
    <citation type="submission" date="2023-10" db="EMBL/GenBank/DDBJ databases">
        <title>Genome assembly of Pristionchus species.</title>
        <authorList>
            <person name="Yoshida K."/>
            <person name="Sommer R.J."/>
        </authorList>
    </citation>
    <scope>NUCLEOTIDE SEQUENCE</scope>
    <source>
        <strain evidence="6">RS0144</strain>
    </source>
</reference>
<proteinExistence type="predicted"/>
<name>A0AAV5TRM3_9BILA</name>
<dbReference type="PANTHER" id="PTHR43788:SF16">
    <property type="entry name" value="HELICASE WITH ZINC FINGER 2"/>
    <property type="match status" value="1"/>
</dbReference>
<feature type="non-terminal residue" evidence="6">
    <location>
        <position position="93"/>
    </location>
</feature>
<evidence type="ECO:0000256" key="2">
    <source>
        <dbReference type="ARBA" id="ARBA00022801"/>
    </source>
</evidence>
<dbReference type="Proteomes" id="UP001432027">
    <property type="component" value="Unassembled WGS sequence"/>
</dbReference>
<protein>
    <recommendedName>
        <fullName evidence="5">DNA2/NAM7 helicase-like C-terminal domain-containing protein</fullName>
    </recommendedName>
</protein>
<keyword evidence="2" id="KW-0378">Hydrolase</keyword>
<dbReference type="PANTHER" id="PTHR43788">
    <property type="entry name" value="DNA2/NAM7 HELICASE FAMILY MEMBER"/>
    <property type="match status" value="1"/>
</dbReference>
<dbReference type="EMBL" id="BTSX01000004">
    <property type="protein sequence ID" value="GMS97092.1"/>
    <property type="molecule type" value="Genomic_DNA"/>
</dbReference>
<keyword evidence="7" id="KW-1185">Reference proteome</keyword>
<accession>A0AAV5TRM3</accession>
<keyword evidence="1" id="KW-0547">Nucleotide-binding</keyword>
<feature type="domain" description="DNA2/NAM7 helicase-like C-terminal" evidence="5">
    <location>
        <begin position="3"/>
        <end position="91"/>
    </location>
</feature>
<feature type="non-terminal residue" evidence="6">
    <location>
        <position position="1"/>
    </location>
</feature>
<evidence type="ECO:0000313" key="7">
    <source>
        <dbReference type="Proteomes" id="UP001432027"/>
    </source>
</evidence>
<dbReference type="Gene3D" id="3.40.50.300">
    <property type="entry name" value="P-loop containing nucleotide triphosphate hydrolases"/>
    <property type="match status" value="1"/>
</dbReference>
<comment type="caution">
    <text evidence="6">The sequence shown here is derived from an EMBL/GenBank/DDBJ whole genome shotgun (WGS) entry which is preliminary data.</text>
</comment>
<dbReference type="InterPro" id="IPR027417">
    <property type="entry name" value="P-loop_NTPase"/>
</dbReference>
<sequence>EVYRAPPSLVAPYNRLAYGGRVVSRKAEGDCPLSAIGLVHSGSPQLLLIDVNGREERNERTISLYNEKELDAVVRLLKRFPCNSANDIMIICL</sequence>
<dbReference type="Pfam" id="PF13087">
    <property type="entry name" value="AAA_12"/>
    <property type="match status" value="1"/>
</dbReference>
<gene>
    <name evidence="6" type="ORF">PENTCL1PPCAC_19267</name>
</gene>
<dbReference type="GO" id="GO:0043139">
    <property type="term" value="F:5'-3' DNA helicase activity"/>
    <property type="evidence" value="ECO:0007669"/>
    <property type="project" value="TreeGrafter"/>
</dbReference>
<evidence type="ECO:0000259" key="5">
    <source>
        <dbReference type="Pfam" id="PF13087"/>
    </source>
</evidence>
<evidence type="ECO:0000256" key="3">
    <source>
        <dbReference type="ARBA" id="ARBA00022806"/>
    </source>
</evidence>
<evidence type="ECO:0000256" key="1">
    <source>
        <dbReference type="ARBA" id="ARBA00022741"/>
    </source>
</evidence>